<dbReference type="InterPro" id="IPR014867">
    <property type="entry name" value="Spore_coat_CotH_CotH2/3/7"/>
</dbReference>
<dbReference type="KEGG" id="psac:PSM36_1483"/>
<dbReference type="RefSeq" id="WP_076930274.1">
    <property type="nucleotide sequence ID" value="NZ_LT605205.1"/>
</dbReference>
<reference evidence="2" key="1">
    <citation type="submission" date="2016-08" db="EMBL/GenBank/DDBJ databases">
        <authorList>
            <person name="Wibberg D."/>
        </authorList>
    </citation>
    <scope>NUCLEOTIDE SEQUENCE [LARGE SCALE GENOMIC DNA]</scope>
</reference>
<dbReference type="Pfam" id="PF08757">
    <property type="entry name" value="CotH"/>
    <property type="match status" value="1"/>
</dbReference>
<dbReference type="PROSITE" id="PS51257">
    <property type="entry name" value="PROKAR_LIPOPROTEIN"/>
    <property type="match status" value="1"/>
</dbReference>
<dbReference type="AlphaFoldDB" id="A0A1R3T9N8"/>
<gene>
    <name evidence="1" type="ORF">PSM36_1483</name>
</gene>
<protein>
    <submittedName>
        <fullName evidence="1">CotH protein</fullName>
    </submittedName>
</protein>
<name>A0A1R3T9N8_9BACT</name>
<dbReference type="Gene3D" id="2.60.40.2340">
    <property type="match status" value="1"/>
</dbReference>
<dbReference type="EMBL" id="LT605205">
    <property type="protein sequence ID" value="SCD20304.1"/>
    <property type="molecule type" value="Genomic_DNA"/>
</dbReference>
<organism evidence="1 2">
    <name type="scientific">Proteiniphilum saccharofermentans</name>
    <dbReference type="NCBI Taxonomy" id="1642647"/>
    <lineage>
        <taxon>Bacteria</taxon>
        <taxon>Pseudomonadati</taxon>
        <taxon>Bacteroidota</taxon>
        <taxon>Bacteroidia</taxon>
        <taxon>Bacteroidales</taxon>
        <taxon>Dysgonomonadaceae</taxon>
        <taxon>Proteiniphilum</taxon>
    </lineage>
</organism>
<evidence type="ECO:0000313" key="2">
    <source>
        <dbReference type="Proteomes" id="UP000187464"/>
    </source>
</evidence>
<dbReference type="Proteomes" id="UP000187464">
    <property type="component" value="Chromosome I"/>
</dbReference>
<dbReference type="STRING" id="1642647.PSM36_1483"/>
<accession>A0A1R3T9N8</accession>
<sequence>MKYLKYHTASGLFLYFILFSFFISCSDNRTEELSSISQLDSFTFHPKFNKDLEDAALVTRSGTDITVLIPYSASFDGLIATFTYSGASVKIGDVEQISDVTKNDFNEPVVYSVIAEDGTKTDYTVTVIKNLPRIPRVYVNTAGGAPILDKENYVNSTVRVEDIDKYYTDGDPVITTAGIRGRGNSTWGMDKKPYRVKLDNKVSLLGMSNDKDWALLANHTDKTLLRNITAFEIAKIAEMSWTPASISVDFYLNGTYQGVYALTEHVKVSKERLDMELVKPTDNLGEALTGDYLLELDFHFDEPSRFRTDRGYPDKGLPIMFKDPDEPTSAQFEYVKDYFNTAERVLYSDNFKDPENGYRKYIDVESFIKYYIVQELAKNVDGNMRGSCYMAIRRNGKIEMPLVWDFDIAFGNADHITWEQGATSAGPDGWFIKTQSPWFDQLFKDPYFVAELKKRWNELKPGLDEIPGFIRDHALALQDAQKKNFSPKPGGAGWSITKPEWNTKIIRGSYAAEVNFFVDFVEKRLQWLDTNINGL</sequence>
<evidence type="ECO:0000313" key="1">
    <source>
        <dbReference type="EMBL" id="SCD20304.1"/>
    </source>
</evidence>
<proteinExistence type="predicted"/>
<keyword evidence="2" id="KW-1185">Reference proteome</keyword>